<feature type="chain" id="PRO_5006016195" evidence="2">
    <location>
        <begin position="19"/>
        <end position="425"/>
    </location>
</feature>
<dbReference type="GO" id="GO:0008783">
    <property type="term" value="F:agmatinase activity"/>
    <property type="evidence" value="ECO:0007669"/>
    <property type="project" value="TreeGrafter"/>
</dbReference>
<evidence type="ECO:0000256" key="1">
    <source>
        <dbReference type="PROSITE-ProRule" id="PRU00742"/>
    </source>
</evidence>
<evidence type="ECO:0000313" key="4">
    <source>
        <dbReference type="Proteomes" id="UP000236544"/>
    </source>
</evidence>
<organism evidence="3 4">
    <name type="scientific">Lachancea quebecensis</name>
    <dbReference type="NCBI Taxonomy" id="1654605"/>
    <lineage>
        <taxon>Eukaryota</taxon>
        <taxon>Fungi</taxon>
        <taxon>Dikarya</taxon>
        <taxon>Ascomycota</taxon>
        <taxon>Saccharomycotina</taxon>
        <taxon>Saccharomycetes</taxon>
        <taxon>Saccharomycetales</taxon>
        <taxon>Saccharomycetaceae</taxon>
        <taxon>Lachancea</taxon>
    </lineage>
</organism>
<reference evidence="4" key="1">
    <citation type="submission" date="2015-10" db="EMBL/GenBank/DDBJ databases">
        <authorList>
            <person name="Devillers H."/>
        </authorList>
    </citation>
    <scope>NUCLEOTIDE SEQUENCE [LARGE SCALE GENOMIC DNA]</scope>
</reference>
<evidence type="ECO:0000256" key="2">
    <source>
        <dbReference type="SAM" id="SignalP"/>
    </source>
</evidence>
<dbReference type="AlphaFoldDB" id="A0A0N7ML85"/>
<sequence>MRVSQVGFLTGLASLTFAYVVSDQGHFSNRGNGLLDQVFGEVLASHDGSGAAEVRQRSFHLDEDEDPEFKAMCGYYQEHPVEFPDDDLTSDLELFAGIVSFAHVPIEHCFGSRADGKSPLYDIAIVGAPFDTSVSYRPGARFGPNAVRQGSRRLGGGILPVRGFPGSKLRKLDPYNAGYKIVDCGDVPMTPFDNRIALNQLYRGQRAIYNKTTLKSDLKVPKVITLGGDHTVTLMALKAAYEHNGPLAVIHFDSHIDTWDPKVLGGGITKTQSINHGTFLHFAHERGYIARDNSMHVGIRAPFLAPSDDKHDRECGFQKIVARDFDILGFHEIVSQIKQRVGDLPVYVTVDIDVLDLSVAPGTGTPEPGGLTSRELLTVLDGLEGLNIVGADVVEVSPAFDTNGDITSIVAAQVIDSILGLMTVD</sequence>
<dbReference type="InterPro" id="IPR023696">
    <property type="entry name" value="Ureohydrolase_dom_sf"/>
</dbReference>
<dbReference type="GO" id="GO:0046872">
    <property type="term" value="F:metal ion binding"/>
    <property type="evidence" value="ECO:0007669"/>
    <property type="project" value="InterPro"/>
</dbReference>
<name>A0A0N7ML85_9SACH</name>
<proteinExistence type="inferred from homology"/>
<dbReference type="PANTHER" id="PTHR11358">
    <property type="entry name" value="ARGINASE/AGMATINASE"/>
    <property type="match status" value="1"/>
</dbReference>
<dbReference type="PROSITE" id="PS51409">
    <property type="entry name" value="ARGINASE_2"/>
    <property type="match status" value="1"/>
</dbReference>
<keyword evidence="2" id="KW-0732">Signal</keyword>
<dbReference type="Pfam" id="PF00491">
    <property type="entry name" value="Arginase"/>
    <property type="match status" value="1"/>
</dbReference>
<accession>A0A0N7ML85</accession>
<dbReference type="SUPFAM" id="SSF52768">
    <property type="entry name" value="Arginase/deacetylase"/>
    <property type="match status" value="1"/>
</dbReference>
<dbReference type="Gene3D" id="3.40.800.10">
    <property type="entry name" value="Ureohydrolase domain"/>
    <property type="match status" value="1"/>
</dbReference>
<keyword evidence="4" id="KW-1185">Reference proteome</keyword>
<evidence type="ECO:0000313" key="3">
    <source>
        <dbReference type="EMBL" id="CUS21579.1"/>
    </source>
</evidence>
<dbReference type="EMBL" id="LN890565">
    <property type="protein sequence ID" value="CUS21579.1"/>
    <property type="molecule type" value="Genomic_DNA"/>
</dbReference>
<dbReference type="InterPro" id="IPR006035">
    <property type="entry name" value="Ureohydrolase"/>
</dbReference>
<dbReference type="CDD" id="cd11592">
    <property type="entry name" value="Agmatinase_PAH"/>
    <property type="match status" value="1"/>
</dbReference>
<dbReference type="PRINTS" id="PR00116">
    <property type="entry name" value="ARGINASE"/>
</dbReference>
<feature type="signal peptide" evidence="2">
    <location>
        <begin position="1"/>
        <end position="18"/>
    </location>
</feature>
<protein>
    <submittedName>
        <fullName evidence="3">LAQU0S03e05820g1_1</fullName>
    </submittedName>
</protein>
<dbReference type="GO" id="GO:0033389">
    <property type="term" value="P:putrescine biosynthetic process from arginine, via agmatine"/>
    <property type="evidence" value="ECO:0007669"/>
    <property type="project" value="TreeGrafter"/>
</dbReference>
<dbReference type="PANTHER" id="PTHR11358:SF28">
    <property type="entry name" value="HYPOTHETICAL ARGINASE FAMILY PROTEIN (EUROFUNG)"/>
    <property type="match status" value="1"/>
</dbReference>
<comment type="similarity">
    <text evidence="1">Belongs to the arginase family.</text>
</comment>
<dbReference type="OrthoDB" id="288726at2759"/>
<gene>
    <name evidence="3" type="ORF">LAQU0_S03e05820g</name>
</gene>
<dbReference type="Proteomes" id="UP000236544">
    <property type="component" value="Unassembled WGS sequence"/>
</dbReference>